<sequence length="130" mass="14221">MPMEKFRASTGFVWAMSGYVVYVLGIGLGLGLVGWRPSGLLGAAVALPAVVAVGYAVVSQIRWGGRREGLERHVQLESLGVAFVVTMLGVVTYALLESFAQFPPLSLWWVWGYGMASWLVITLLVSRKYR</sequence>
<organism evidence="2 3">
    <name type="scientific">Kutzneria albida DSM 43870</name>
    <dbReference type="NCBI Taxonomy" id="1449976"/>
    <lineage>
        <taxon>Bacteria</taxon>
        <taxon>Bacillati</taxon>
        <taxon>Actinomycetota</taxon>
        <taxon>Actinomycetes</taxon>
        <taxon>Pseudonocardiales</taxon>
        <taxon>Pseudonocardiaceae</taxon>
        <taxon>Kutzneria</taxon>
    </lineage>
</organism>
<protein>
    <submittedName>
        <fullName evidence="2">Putative membrane protein</fullName>
    </submittedName>
</protein>
<dbReference type="STRING" id="1449976.KALB_413"/>
<proteinExistence type="predicted"/>
<keyword evidence="1" id="KW-1133">Transmembrane helix</keyword>
<keyword evidence="1" id="KW-0812">Transmembrane</keyword>
<dbReference type="KEGG" id="kal:KALB_413"/>
<evidence type="ECO:0000256" key="1">
    <source>
        <dbReference type="SAM" id="Phobius"/>
    </source>
</evidence>
<feature type="transmembrane region" description="Helical" evidence="1">
    <location>
        <begin position="79"/>
        <end position="96"/>
    </location>
</feature>
<feature type="transmembrane region" description="Helical" evidence="1">
    <location>
        <begin position="108"/>
        <end position="126"/>
    </location>
</feature>
<evidence type="ECO:0000313" key="3">
    <source>
        <dbReference type="Proteomes" id="UP000019225"/>
    </source>
</evidence>
<evidence type="ECO:0000313" key="2">
    <source>
        <dbReference type="EMBL" id="AHH93790.1"/>
    </source>
</evidence>
<accession>W5VZA2</accession>
<reference evidence="2 3" key="1">
    <citation type="journal article" date="2014" name="BMC Genomics">
        <title>Complete genome sequence of producer of the glycopeptide antibiotic Aculeximycin Kutzneria albida DSM 43870T, a representative of minor genus of Pseudonocardiaceae.</title>
        <authorList>
            <person name="Rebets Y."/>
            <person name="Tokovenko B."/>
            <person name="Lushchyk I."/>
            <person name="Ruckert C."/>
            <person name="Zaburannyi N."/>
            <person name="Bechthold A."/>
            <person name="Kalinowski J."/>
            <person name="Luzhetskyy A."/>
        </authorList>
    </citation>
    <scope>NUCLEOTIDE SEQUENCE [LARGE SCALE GENOMIC DNA]</scope>
    <source>
        <strain evidence="2">DSM 43870</strain>
    </source>
</reference>
<keyword evidence="3" id="KW-1185">Reference proteome</keyword>
<feature type="transmembrane region" description="Helical" evidence="1">
    <location>
        <begin position="39"/>
        <end position="58"/>
    </location>
</feature>
<keyword evidence="1" id="KW-0472">Membrane</keyword>
<name>W5VZA2_9PSEU</name>
<dbReference type="eggNOG" id="ENOG50322SS">
    <property type="taxonomic scope" value="Bacteria"/>
</dbReference>
<dbReference type="Proteomes" id="UP000019225">
    <property type="component" value="Chromosome"/>
</dbReference>
<dbReference type="EMBL" id="CP007155">
    <property type="protein sequence ID" value="AHH93790.1"/>
    <property type="molecule type" value="Genomic_DNA"/>
</dbReference>
<dbReference type="AlphaFoldDB" id="W5VZA2"/>
<feature type="transmembrane region" description="Helical" evidence="1">
    <location>
        <begin position="12"/>
        <end position="33"/>
    </location>
</feature>
<gene>
    <name evidence="2" type="ORF">KALB_413</name>
</gene>
<dbReference type="HOGENOM" id="CLU_1935270_0_0_11"/>